<evidence type="ECO:0000256" key="1">
    <source>
        <dbReference type="ARBA" id="ARBA00023002"/>
    </source>
</evidence>
<dbReference type="PANTHER" id="PTHR47534">
    <property type="entry name" value="YALI0E05731P"/>
    <property type="match status" value="1"/>
</dbReference>
<proteinExistence type="predicted"/>
<dbReference type="Gene3D" id="3.40.50.720">
    <property type="entry name" value="NAD(P)-binding Rossmann-like Domain"/>
    <property type="match status" value="1"/>
</dbReference>
<dbReference type="Proteomes" id="UP001174691">
    <property type="component" value="Unassembled WGS sequence"/>
</dbReference>
<keyword evidence="1" id="KW-0560">Oxidoreductase</keyword>
<name>A0AA38S9B3_9PEZI</name>
<evidence type="ECO:0000313" key="2">
    <source>
        <dbReference type="EMBL" id="KAJ9160531.1"/>
    </source>
</evidence>
<dbReference type="GO" id="GO:0016491">
    <property type="term" value="F:oxidoreductase activity"/>
    <property type="evidence" value="ECO:0007669"/>
    <property type="project" value="UniProtKB-KW"/>
</dbReference>
<gene>
    <name evidence="2" type="ORF">NKR19_g3178</name>
</gene>
<dbReference type="SUPFAM" id="SSF51735">
    <property type="entry name" value="NAD(P)-binding Rossmann-fold domains"/>
    <property type="match status" value="1"/>
</dbReference>
<dbReference type="InterPro" id="IPR036291">
    <property type="entry name" value="NAD(P)-bd_dom_sf"/>
</dbReference>
<sequence length="347" mass="38017">MPSQAGVTRQQVQASNSRIDAESYPRTAVFVGGTSGIGEAVIQGLAAVGKGKWPARIYIVGRQESAERVNESLERVRAEHPGLDLIWTPGDVSLLADVQRICLELKEKEKSLDLLWLSAGYAPIGGREETKEGLIISQSLGHYSRILFIQHLLPLLKASPTQGRVVSVLAAGEESANVILDDLNLEKPGNFTWYKCLYHTLTMHSVTMEQLAEDNKNATFIHAAPGLVDTGNLNRGWRGRWVFQLVMTIVLTPLYLLRAITIEESRDRMLYLVTSAKYGGHGVPLGEGVPPGLTTRGEKTGGLFLVNNNCATIANEKVFAKLRKEAKGRIVAKTTEVLQPYMPSTES</sequence>
<dbReference type="PANTHER" id="PTHR47534:SF3">
    <property type="entry name" value="ALCOHOL DEHYDROGENASE-LIKE C-TERMINAL DOMAIN-CONTAINING PROTEIN"/>
    <property type="match status" value="1"/>
</dbReference>
<dbReference type="InterPro" id="IPR052228">
    <property type="entry name" value="Sec_Metab_Biosynth_Oxidored"/>
</dbReference>
<dbReference type="Pfam" id="PF00106">
    <property type="entry name" value="adh_short"/>
    <property type="match status" value="1"/>
</dbReference>
<dbReference type="InterPro" id="IPR002347">
    <property type="entry name" value="SDR_fam"/>
</dbReference>
<organism evidence="2 3">
    <name type="scientific">Coniochaeta hoffmannii</name>
    <dbReference type="NCBI Taxonomy" id="91930"/>
    <lineage>
        <taxon>Eukaryota</taxon>
        <taxon>Fungi</taxon>
        <taxon>Dikarya</taxon>
        <taxon>Ascomycota</taxon>
        <taxon>Pezizomycotina</taxon>
        <taxon>Sordariomycetes</taxon>
        <taxon>Sordariomycetidae</taxon>
        <taxon>Coniochaetales</taxon>
        <taxon>Coniochaetaceae</taxon>
        <taxon>Coniochaeta</taxon>
    </lineage>
</organism>
<reference evidence="2" key="1">
    <citation type="submission" date="2022-07" db="EMBL/GenBank/DDBJ databases">
        <title>Fungi with potential for degradation of polypropylene.</title>
        <authorList>
            <person name="Gostincar C."/>
        </authorList>
    </citation>
    <scope>NUCLEOTIDE SEQUENCE</scope>
    <source>
        <strain evidence="2">EXF-13287</strain>
    </source>
</reference>
<protein>
    <submittedName>
        <fullName evidence="2">NAD(P)-binding protein</fullName>
    </submittedName>
</protein>
<keyword evidence="3" id="KW-1185">Reference proteome</keyword>
<evidence type="ECO:0000313" key="3">
    <source>
        <dbReference type="Proteomes" id="UP001174691"/>
    </source>
</evidence>
<accession>A0AA38S9B3</accession>
<dbReference type="AlphaFoldDB" id="A0AA38S9B3"/>
<dbReference type="EMBL" id="JANBVN010000034">
    <property type="protein sequence ID" value="KAJ9160531.1"/>
    <property type="molecule type" value="Genomic_DNA"/>
</dbReference>
<comment type="caution">
    <text evidence="2">The sequence shown here is derived from an EMBL/GenBank/DDBJ whole genome shotgun (WGS) entry which is preliminary data.</text>
</comment>